<sequence length="147" mass="16986">MLNKNIDILVNLNLSQEKVSVNEIIDTVTKTLKTTTTEIIGTIIDSIQENILDNHLGSKWNELKNKMVPWECPNCFEKCEFVRRGKRNRKIRSSSGVIEFYLYRVTCKACNSTFCPFGQFLGIKPRMRITNEFDEKILKIASNLSYS</sequence>
<evidence type="ECO:0008006" key="3">
    <source>
        <dbReference type="Google" id="ProtNLM"/>
    </source>
</evidence>
<organism evidence="1 2">
    <name type="scientific">Clostridium gallinarum</name>
    <dbReference type="NCBI Taxonomy" id="2762246"/>
    <lineage>
        <taxon>Bacteria</taxon>
        <taxon>Bacillati</taxon>
        <taxon>Bacillota</taxon>
        <taxon>Clostridia</taxon>
        <taxon>Eubacteriales</taxon>
        <taxon>Clostridiaceae</taxon>
        <taxon>Clostridium</taxon>
    </lineage>
</organism>
<comment type="caution">
    <text evidence="1">The sequence shown here is derived from an EMBL/GenBank/DDBJ whole genome shotgun (WGS) entry which is preliminary data.</text>
</comment>
<protein>
    <recommendedName>
        <fullName evidence="3">Transposase</fullName>
    </recommendedName>
</protein>
<name>A0ABR8Q3U5_9CLOT</name>
<keyword evidence="2" id="KW-1185">Reference proteome</keyword>
<proteinExistence type="predicted"/>
<feature type="non-terminal residue" evidence="1">
    <location>
        <position position="147"/>
    </location>
</feature>
<dbReference type="EMBL" id="JACSQZ010000024">
    <property type="protein sequence ID" value="MBD7915085.1"/>
    <property type="molecule type" value="Genomic_DNA"/>
</dbReference>
<evidence type="ECO:0000313" key="2">
    <source>
        <dbReference type="Proteomes" id="UP000640335"/>
    </source>
</evidence>
<dbReference type="RefSeq" id="WP_191749849.1">
    <property type="nucleotide sequence ID" value="NZ_JACSQZ010000024.1"/>
</dbReference>
<accession>A0ABR8Q3U5</accession>
<reference evidence="1 2" key="1">
    <citation type="submission" date="2020-08" db="EMBL/GenBank/DDBJ databases">
        <title>A Genomic Blueprint of the Chicken Gut Microbiome.</title>
        <authorList>
            <person name="Gilroy R."/>
            <person name="Ravi A."/>
            <person name="Getino M."/>
            <person name="Pursley I."/>
            <person name="Horton D.L."/>
            <person name="Alikhan N.-F."/>
            <person name="Baker D."/>
            <person name="Gharbi K."/>
            <person name="Hall N."/>
            <person name="Watson M."/>
            <person name="Adriaenssens E.M."/>
            <person name="Foster-Nyarko E."/>
            <person name="Jarju S."/>
            <person name="Secka A."/>
            <person name="Antonio M."/>
            <person name="Oren A."/>
            <person name="Chaudhuri R."/>
            <person name="La Ragione R.M."/>
            <person name="Hildebrand F."/>
            <person name="Pallen M.J."/>
        </authorList>
    </citation>
    <scope>NUCLEOTIDE SEQUENCE [LARGE SCALE GENOMIC DNA]</scope>
    <source>
        <strain evidence="1 2">Sa3CUN1</strain>
    </source>
</reference>
<evidence type="ECO:0000313" key="1">
    <source>
        <dbReference type="EMBL" id="MBD7915085.1"/>
    </source>
</evidence>
<dbReference type="Proteomes" id="UP000640335">
    <property type="component" value="Unassembled WGS sequence"/>
</dbReference>
<gene>
    <name evidence="1" type="ORF">H9660_07970</name>
</gene>